<dbReference type="GO" id="GO:0016987">
    <property type="term" value="F:sigma factor activity"/>
    <property type="evidence" value="ECO:0007669"/>
    <property type="project" value="InterPro"/>
</dbReference>
<dbReference type="GO" id="GO:0003677">
    <property type="term" value="F:DNA binding"/>
    <property type="evidence" value="ECO:0007669"/>
    <property type="project" value="InterPro"/>
</dbReference>
<dbReference type="EMBL" id="NRQW01000158">
    <property type="protein sequence ID" value="PLZ91712.1"/>
    <property type="molecule type" value="Genomic_DNA"/>
</dbReference>
<gene>
    <name evidence="2" type="ORF">CEN44_07910</name>
</gene>
<comment type="caution">
    <text evidence="2">The sequence shown here is derived from an EMBL/GenBank/DDBJ whole genome shotgun (WGS) entry which is preliminary data.</text>
</comment>
<organism evidence="2 3">
    <name type="scientific">Fischerella muscicola CCMEE 5323</name>
    <dbReference type="NCBI Taxonomy" id="2019572"/>
    <lineage>
        <taxon>Bacteria</taxon>
        <taxon>Bacillati</taxon>
        <taxon>Cyanobacteriota</taxon>
        <taxon>Cyanophyceae</taxon>
        <taxon>Nostocales</taxon>
        <taxon>Hapalosiphonaceae</taxon>
        <taxon>Fischerella</taxon>
    </lineage>
</organism>
<dbReference type="PANTHER" id="PTHR30603">
    <property type="entry name" value="RNA POLYMERASE SIGMA FACTOR RPO"/>
    <property type="match status" value="1"/>
</dbReference>
<keyword evidence="3" id="KW-1185">Reference proteome</keyword>
<dbReference type="Gene3D" id="1.10.601.10">
    <property type="entry name" value="RNA Polymerase Primary Sigma Factor"/>
    <property type="match status" value="2"/>
</dbReference>
<evidence type="ECO:0000259" key="1">
    <source>
        <dbReference type="Pfam" id="PF00140"/>
    </source>
</evidence>
<evidence type="ECO:0000313" key="2">
    <source>
        <dbReference type="EMBL" id="PLZ91712.1"/>
    </source>
</evidence>
<dbReference type="Proteomes" id="UP000235036">
    <property type="component" value="Unassembled WGS sequence"/>
</dbReference>
<dbReference type="GO" id="GO:0006352">
    <property type="term" value="P:DNA-templated transcription initiation"/>
    <property type="evidence" value="ECO:0007669"/>
    <property type="project" value="InterPro"/>
</dbReference>
<dbReference type="PANTHER" id="PTHR30603:SF60">
    <property type="entry name" value="RNA POLYMERASE SIGMA FACTOR RPOD"/>
    <property type="match status" value="1"/>
</dbReference>
<feature type="domain" description="RNA polymerase sigma-70 region 1.2" evidence="1">
    <location>
        <begin position="8"/>
        <end position="38"/>
    </location>
</feature>
<dbReference type="RefSeq" id="WP_102205070.1">
    <property type="nucleotide sequence ID" value="NZ_CAWNVR010000241.1"/>
</dbReference>
<reference evidence="2 3" key="1">
    <citation type="submission" date="2017-08" db="EMBL/GenBank/DDBJ databases">
        <title>Genomes of Fischerella (Mastigocladus) sp. strains.</title>
        <authorList>
            <person name="Miller S.R."/>
        </authorList>
    </citation>
    <scope>NUCLEOTIDE SEQUENCE [LARGE SCALE GENOMIC DNA]</scope>
    <source>
        <strain evidence="2 3">CCMEE 5323</strain>
    </source>
</reference>
<dbReference type="InterPro" id="IPR013325">
    <property type="entry name" value="RNA_pol_sigma_r2"/>
</dbReference>
<dbReference type="AlphaFoldDB" id="A0A2N6K5C5"/>
<dbReference type="Pfam" id="PF00140">
    <property type="entry name" value="Sigma70_r1_2"/>
    <property type="match status" value="1"/>
</dbReference>
<accession>A0A2N6K5C5</accession>
<protein>
    <recommendedName>
        <fullName evidence="1">RNA polymerase sigma-70 region 1.2 domain-containing protein</fullName>
    </recommendedName>
</protein>
<name>A0A2N6K5C5_FISMU</name>
<sequence length="100" mass="11340">MSSLNSTDMVRIYLQEIGRYPMLTPEQEIAYAREVQQMIAIEKRKSTLAGQLHRQPTITELAAAVRLTETELTQTLKQGQRAKQKMVTANLRLVVAIAKK</sequence>
<dbReference type="InterPro" id="IPR009042">
    <property type="entry name" value="RNA_pol_sigma70_r1_2"/>
</dbReference>
<dbReference type="SUPFAM" id="SSF88946">
    <property type="entry name" value="Sigma2 domain of RNA polymerase sigma factors"/>
    <property type="match status" value="1"/>
</dbReference>
<evidence type="ECO:0000313" key="3">
    <source>
        <dbReference type="Proteomes" id="UP000235036"/>
    </source>
</evidence>
<dbReference type="InterPro" id="IPR050239">
    <property type="entry name" value="Sigma-70_RNA_pol_init_factors"/>
</dbReference>
<proteinExistence type="predicted"/>